<name>A0A075A9I2_OPIVI</name>
<dbReference type="CTD" id="20322313"/>
<dbReference type="PANTHER" id="PTHR46173">
    <property type="entry name" value="CCA TRNA NUCLEOTIDYLTRANSFERASE 1, MITOCHONDRIAL"/>
    <property type="match status" value="1"/>
</dbReference>
<dbReference type="InterPro" id="IPR002646">
    <property type="entry name" value="PolA_pol_head_dom"/>
</dbReference>
<keyword evidence="9" id="KW-0694">RNA-binding</keyword>
<evidence type="ECO:0000259" key="10">
    <source>
        <dbReference type="Pfam" id="PF01743"/>
    </source>
</evidence>
<evidence type="ECO:0000256" key="9">
    <source>
        <dbReference type="RuleBase" id="RU003953"/>
    </source>
</evidence>
<keyword evidence="5" id="KW-0548">Nucleotidyltransferase</keyword>
<keyword evidence="4" id="KW-0819">tRNA processing</keyword>
<dbReference type="Proteomes" id="UP000054324">
    <property type="component" value="Unassembled WGS sequence"/>
</dbReference>
<dbReference type="AlphaFoldDB" id="A0A075A9I2"/>
<evidence type="ECO:0000313" key="13">
    <source>
        <dbReference type="Proteomes" id="UP000054324"/>
    </source>
</evidence>
<feature type="domain" description="Poly A polymerase head" evidence="10">
    <location>
        <begin position="179"/>
        <end position="295"/>
    </location>
</feature>
<dbReference type="GO" id="GO:0046872">
    <property type="term" value="F:metal ion binding"/>
    <property type="evidence" value="ECO:0007669"/>
    <property type="project" value="UniProtKB-KW"/>
</dbReference>
<evidence type="ECO:0000256" key="8">
    <source>
        <dbReference type="ARBA" id="ARBA00022842"/>
    </source>
</evidence>
<dbReference type="GO" id="GO:0000166">
    <property type="term" value="F:nucleotide binding"/>
    <property type="evidence" value="ECO:0007669"/>
    <property type="project" value="UniProtKB-KW"/>
</dbReference>
<feature type="domain" description="tRNA nucleotidyltransferase/poly(A) polymerase RNA and SrmB- binding" evidence="11">
    <location>
        <begin position="382"/>
        <end position="433"/>
    </location>
</feature>
<evidence type="ECO:0000259" key="11">
    <source>
        <dbReference type="Pfam" id="PF12627"/>
    </source>
</evidence>
<dbReference type="STRING" id="6198.A0A075A9I2"/>
<keyword evidence="6" id="KW-0479">Metal-binding</keyword>
<keyword evidence="8" id="KW-0460">Magnesium</keyword>
<dbReference type="Gene3D" id="3.30.460.10">
    <property type="entry name" value="Beta Polymerase, domain 2"/>
    <property type="match status" value="1"/>
</dbReference>
<evidence type="ECO:0000313" key="12">
    <source>
        <dbReference type="EMBL" id="KER24149.1"/>
    </source>
</evidence>
<dbReference type="Pfam" id="PF12627">
    <property type="entry name" value="PolyA_pol_RNAbd"/>
    <property type="match status" value="1"/>
</dbReference>
<dbReference type="GO" id="GO:1990180">
    <property type="term" value="P:mitochondrial tRNA 3'-end processing"/>
    <property type="evidence" value="ECO:0007669"/>
    <property type="project" value="TreeGrafter"/>
</dbReference>
<dbReference type="GO" id="GO:0001680">
    <property type="term" value="P:tRNA 3'-terminal CCA addition"/>
    <property type="evidence" value="ECO:0007669"/>
    <property type="project" value="TreeGrafter"/>
</dbReference>
<dbReference type="GO" id="GO:0005739">
    <property type="term" value="C:mitochondrion"/>
    <property type="evidence" value="ECO:0007669"/>
    <property type="project" value="TreeGrafter"/>
</dbReference>
<dbReference type="GeneID" id="20322313"/>
<dbReference type="InterPro" id="IPR032828">
    <property type="entry name" value="PolyA_RNA-bd"/>
</dbReference>
<proteinExistence type="inferred from homology"/>
<reference evidence="12 13" key="1">
    <citation type="submission" date="2013-11" db="EMBL/GenBank/DDBJ databases">
        <title>Opisthorchis viverrini - life in the bile duct.</title>
        <authorList>
            <person name="Young N.D."/>
            <person name="Nagarajan N."/>
            <person name="Lin S.J."/>
            <person name="Korhonen P.K."/>
            <person name="Jex A.R."/>
            <person name="Hall R.S."/>
            <person name="Safavi-Hemami H."/>
            <person name="Kaewkong W."/>
            <person name="Bertrand D."/>
            <person name="Gao S."/>
            <person name="Seet Q."/>
            <person name="Wongkham S."/>
            <person name="Teh B.T."/>
            <person name="Wongkham C."/>
            <person name="Intapan P.M."/>
            <person name="Maleewong W."/>
            <person name="Yang X."/>
            <person name="Hu M."/>
            <person name="Wang Z."/>
            <person name="Hofmann A."/>
            <person name="Sternberg P.W."/>
            <person name="Tan P."/>
            <person name="Wang J."/>
            <person name="Gasser R.B."/>
        </authorList>
    </citation>
    <scope>NUCLEOTIDE SEQUENCE [LARGE SCALE GENOMIC DNA]</scope>
</reference>
<organism evidence="12 13">
    <name type="scientific">Opisthorchis viverrini</name>
    <name type="common">Southeast Asian liver fluke</name>
    <dbReference type="NCBI Taxonomy" id="6198"/>
    <lineage>
        <taxon>Eukaryota</taxon>
        <taxon>Metazoa</taxon>
        <taxon>Spiralia</taxon>
        <taxon>Lophotrochozoa</taxon>
        <taxon>Platyhelminthes</taxon>
        <taxon>Trematoda</taxon>
        <taxon>Digenea</taxon>
        <taxon>Opisthorchiida</taxon>
        <taxon>Opisthorchiata</taxon>
        <taxon>Opisthorchiidae</taxon>
        <taxon>Opisthorchis</taxon>
    </lineage>
</organism>
<keyword evidence="13" id="KW-1185">Reference proteome</keyword>
<dbReference type="GO" id="GO:0000049">
    <property type="term" value="F:tRNA binding"/>
    <property type="evidence" value="ECO:0007669"/>
    <property type="project" value="TreeGrafter"/>
</dbReference>
<dbReference type="InterPro" id="IPR043519">
    <property type="entry name" value="NT_sf"/>
</dbReference>
<dbReference type="Pfam" id="PF01743">
    <property type="entry name" value="PolyA_pol"/>
    <property type="match status" value="1"/>
</dbReference>
<evidence type="ECO:0000256" key="2">
    <source>
        <dbReference type="ARBA" id="ARBA00007265"/>
    </source>
</evidence>
<protein>
    <recommendedName>
        <fullName evidence="14">tRNA nucleotidyltransferase/poly(A) polymerase family protein</fullName>
    </recommendedName>
</protein>
<accession>A0A075A9I2</accession>
<dbReference type="CDD" id="cd05398">
    <property type="entry name" value="NT_ClassII-CCAase"/>
    <property type="match status" value="1"/>
</dbReference>
<dbReference type="SUPFAM" id="SSF81891">
    <property type="entry name" value="Poly A polymerase C-terminal region-like"/>
    <property type="match status" value="1"/>
</dbReference>
<dbReference type="EMBL" id="KL596821">
    <property type="protein sequence ID" value="KER24149.1"/>
    <property type="molecule type" value="Genomic_DNA"/>
</dbReference>
<evidence type="ECO:0000256" key="1">
    <source>
        <dbReference type="ARBA" id="ARBA00001946"/>
    </source>
</evidence>
<evidence type="ECO:0000256" key="5">
    <source>
        <dbReference type="ARBA" id="ARBA00022695"/>
    </source>
</evidence>
<dbReference type="SUPFAM" id="SSF81301">
    <property type="entry name" value="Nucleotidyltransferase"/>
    <property type="match status" value="1"/>
</dbReference>
<evidence type="ECO:0000256" key="7">
    <source>
        <dbReference type="ARBA" id="ARBA00022741"/>
    </source>
</evidence>
<dbReference type="OrthoDB" id="445712at2759"/>
<gene>
    <name evidence="12" type="ORF">T265_08134</name>
</gene>
<evidence type="ECO:0000256" key="6">
    <source>
        <dbReference type="ARBA" id="ARBA00022723"/>
    </source>
</evidence>
<evidence type="ECO:0000256" key="3">
    <source>
        <dbReference type="ARBA" id="ARBA00022679"/>
    </source>
</evidence>
<sequence>MNIRTLYKPLAIQRKAFKDVEPFTSLESCSNCDHSVADEVDPRICKVRVAFANLRQLWRQNGISMNLEGCVYQTTVRTALLYGCEAWPVRAAELGCLQAFYNRFLRTIARVGWCQRIHSGEIRSLFHPPSCCHTFTVGAKVLTMTSEEGEKIDLTSFPSLYREENVILHKLFHKHGYELRIAGGAVRDVLLGITPKDIDYATDATPTEMNEMFLSENIRTLNRNGETHGTVTVRINDKASMSINFEITTLRIDSEPDGRHAKVVFTDDWRLDAGRRDLTVNSMFLGLDLSTLPDNHVGNAHPSDREDTHGLGVQQPSTLNSKTPQVFGRVYDFFGGRGDLSRRHIRFVGDAATRIQEDYLRILRYFRFHGRLANPDKQDLHDPDTLEAIRENAAGLSKIAGERCWVELKNILSYPSTPMLLRRMFDAGLFPHLGFPLDPNFAELDAAWQRGINNRTTCAATHLAALLTSTEEVETLNNRLKLSNAEVLILIYIIKHREECSRLTGLDALPHYQHELLLSRESQNKIRPILTEMLCYVGCDPELSASWALWEPPKFPVSGYELQSKWSVPPRVTGAFLTVLRRQWVESNCKLTSDELLCDANRSVTEAAVDMLDPEPPLSRKAKKARHY</sequence>
<dbReference type="GO" id="GO:0016779">
    <property type="term" value="F:nucleotidyltransferase activity"/>
    <property type="evidence" value="ECO:0007669"/>
    <property type="project" value="UniProtKB-KW"/>
</dbReference>
<comment type="cofactor">
    <cofactor evidence="1">
        <name>Mg(2+)</name>
        <dbReference type="ChEBI" id="CHEBI:18420"/>
    </cofactor>
</comment>
<dbReference type="KEGG" id="ovi:T265_08134"/>
<keyword evidence="3 9" id="KW-0808">Transferase</keyword>
<dbReference type="InterPro" id="IPR050264">
    <property type="entry name" value="Bact_CCA-adding_enz_type3_sf"/>
</dbReference>
<evidence type="ECO:0008006" key="14">
    <source>
        <dbReference type="Google" id="ProtNLM"/>
    </source>
</evidence>
<dbReference type="Gene3D" id="1.10.3090.10">
    <property type="entry name" value="cca-adding enzyme, domain 2"/>
    <property type="match status" value="1"/>
</dbReference>
<evidence type="ECO:0000256" key="4">
    <source>
        <dbReference type="ARBA" id="ARBA00022694"/>
    </source>
</evidence>
<keyword evidence="7" id="KW-0547">Nucleotide-binding</keyword>
<dbReference type="PANTHER" id="PTHR46173:SF1">
    <property type="entry name" value="CCA TRNA NUCLEOTIDYLTRANSFERASE 1, MITOCHONDRIAL"/>
    <property type="match status" value="1"/>
</dbReference>
<comment type="similarity">
    <text evidence="2 9">Belongs to the tRNA nucleotidyltransferase/poly(A) polymerase family.</text>
</comment>
<dbReference type="RefSeq" id="XP_009172111.1">
    <property type="nucleotide sequence ID" value="XM_009173847.1"/>
</dbReference>